<dbReference type="FunFam" id="2.30.30.140:FF:000018">
    <property type="entry name" value="Serine/threonine-protein kinase 31"/>
    <property type="match status" value="1"/>
</dbReference>
<sequence>VFVKSFSHPLWSVDLKLNHLDWSPEATLIHFQGQYPSTCDLDYNILQQELQNVPKTKAAVEVAGFCLVEDVTSAQWYRGRVQNRKGGLHDVFLIDYGNVLSVDVAHISSCSDDLFILPPKIVSGFLANVLIFQNSSQSLIERYFSTLIGKNVTGFIQALLPYKILLLEAPDINYDLVQHGFGRHVDRDTFLLLVSMLTEGTLKENVEPVPDLLIEKSRGQEFCYKSSSFHGFQDILSICGPKLSIGKRAKVKVTAAVSPRLFYCLMADAAPEFLQVSKKLAEICEDKMKRHSWKTTDNLGNLCAVKGKDQRWYRGIVQFLLADSLVRVFFIDYGFFEMVKIENVQSLPPEFFSKQIMAFPCTLSPLADQETAFRTQQLSFLKAGLLGAVLNVEIIGFAKANHLYTIRVLSDGDAHVEEPERFQNLCSRSVSNVEDTTPQHRHENYKAILCEALCQTLEAEEVQVGSDFFGYVEYAKDPNHFWIRTEKRNQEFEEMITKINEHFTPVKLEEDVLLNPEVGTMCCALYEEDMHFYRGMVIDVIKHGAEILFIDFGNVEKVPHNLIKKIPRQFTSTPPFAICSTLVSVFPLDDVWPSTTCQFFRRAVSNKALLINLKEIKNNLVVVDLFERGSSISIAELLSSSKLAEHIPQKPADKSNKELSHYEANRATKMGKWQSCDEGVNKTEEVKANSMFKALKIKPGFELSVHCSHITSPSDFWCQPLDGIPALKELMKEIQLYYSAHTAPLQPNESCCVAKSLQDGRWYRGYIIRNEKSHTLVMLVDYGSVIQVRSHDLQAIMPEYLHLEGQAFRCSLSTLIEPADPKNCSDWSPHACTLLKSFACNARGILKCRVISQLNMKKVGLCNVVSLQNSKTQEDFAKTLTELGLARVASSSKRQNSDVLPETFTYSSFELSPGAEELVYVTHVSSHYEVYCHLERNSEVIEELAVNISQESENIMQASTGPVVTRLCLAKYLDGKWYRGMMLPTPSSLHVGVFFVDYGNTNISDKKSILLIPRSCEELLYTPMQAVKFNLYSVPTTELYVDIQEWLSKALINKLVKAVLQGKRNDGSFDVELFDGDISINEKVKELILSSQKPNAAATCRVSSTKTKKNHNLNKGKCQSKSAMQRQGSSPSKVLNGAKMRNTQKPAHGRSPNRNSGAKQTNEHNTRKTGPIKPQTRSTNGSQKSQPTRQRNEGRKSQPAQLLDKHINPGFKAKCFVSHIDSTSSFFLQLSDDELAIFKMGEYLNFSVLKNSLKTASRLSIGDVALSEFEEDGALYRSVVKNQEDISHYSVEFVDYGNSAVVEKEHIYQIPEEFLSQPRFSIPCSLMNTATYRDETSFAKAVLENPLMVEFVCQQGIQWQVKVGVLNGEAQVDSTHGCVSETKRKEESPSPLSESIKNSSVEQCREVGSVIKSKSSVPEQSAKQQAQNNGKSSMSLSVTRDQPDAVLPQTNQIKNNETGTILSLQRNCSFYVRLTKDHKVLTSMEMHLIDNIKEYKIVPEADIRQGLKCLVQAGDGKWWRAVILHIRKIRLEVFLVDHGVTADIKRGPVRQHPVLVRLVSLSFSEADEVWLVEKVLSSHSIVSQVKALMQQKGENVAASAATQIESLPNGLGVDGWTPQLISCAPLETDKAYLGSVAAVNTPSQFSVMLYDFLPIMDKVSILLDNLPENIPTLPQADLVPGACCLLLSGSEMWCRAEIKQIETILTLNLVDYGHNVSIPYDEFSKLKRLPQELADLPKTTYPCVLRGVKSASLDGQWSDEAAAFFQLCLVEKNMQIFFRELGTNSTWAVDILKCLHILSGHPDIYQLDSICIYLKCISSTPNSKNVDQL</sequence>
<accession>A0A3Q2D5W8</accession>
<feature type="domain" description="Tudor" evidence="2">
    <location>
        <begin position="515"/>
        <end position="573"/>
    </location>
</feature>
<evidence type="ECO:0000313" key="4">
    <source>
        <dbReference type="Proteomes" id="UP000265020"/>
    </source>
</evidence>
<evidence type="ECO:0000259" key="2">
    <source>
        <dbReference type="PROSITE" id="PS50304"/>
    </source>
</evidence>
<reference evidence="3" key="1">
    <citation type="submission" date="2025-08" db="UniProtKB">
        <authorList>
            <consortium name="Ensembl"/>
        </authorList>
    </citation>
    <scope>IDENTIFICATION</scope>
</reference>
<feature type="compositionally biased region" description="Polar residues" evidence="1">
    <location>
        <begin position="1390"/>
        <end position="1402"/>
    </location>
</feature>
<feature type="compositionally biased region" description="Polar residues" evidence="1">
    <location>
        <begin position="1175"/>
        <end position="1189"/>
    </location>
</feature>
<dbReference type="Ensembl" id="ENSCVAT00000021618.1">
    <property type="protein sequence ID" value="ENSCVAP00000013933.1"/>
    <property type="gene ID" value="ENSCVAG00000016498.1"/>
</dbReference>
<dbReference type="STRING" id="28743.ENSCVAP00000013933"/>
<feature type="compositionally biased region" description="Polar residues" evidence="1">
    <location>
        <begin position="1117"/>
        <end position="1133"/>
    </location>
</feature>
<dbReference type="InterPro" id="IPR002999">
    <property type="entry name" value="Tudor"/>
</dbReference>
<dbReference type="PANTHER" id="PTHR22948:SF7">
    <property type="entry name" value="TUDOR DOMAIN-CONTAINING PROTEIN 15"/>
    <property type="match status" value="1"/>
</dbReference>
<dbReference type="Gene3D" id="2.40.50.90">
    <property type="match status" value="4"/>
</dbReference>
<dbReference type="GeneTree" id="ENSGT00940000162581"/>
<feature type="domain" description="Tudor" evidence="2">
    <location>
        <begin position="961"/>
        <end position="1019"/>
    </location>
</feature>
<organism evidence="3 4">
    <name type="scientific">Cyprinodon variegatus</name>
    <name type="common">Sheepshead minnow</name>
    <dbReference type="NCBI Taxonomy" id="28743"/>
    <lineage>
        <taxon>Eukaryota</taxon>
        <taxon>Metazoa</taxon>
        <taxon>Chordata</taxon>
        <taxon>Craniata</taxon>
        <taxon>Vertebrata</taxon>
        <taxon>Euteleostomi</taxon>
        <taxon>Actinopterygii</taxon>
        <taxon>Neopterygii</taxon>
        <taxon>Teleostei</taxon>
        <taxon>Neoteleostei</taxon>
        <taxon>Acanthomorphata</taxon>
        <taxon>Ovalentaria</taxon>
        <taxon>Atherinomorphae</taxon>
        <taxon>Cyprinodontiformes</taxon>
        <taxon>Cyprinodontidae</taxon>
        <taxon>Cyprinodon</taxon>
    </lineage>
</organism>
<keyword evidence="4" id="KW-1185">Reference proteome</keyword>
<evidence type="ECO:0000313" key="3">
    <source>
        <dbReference type="Ensembl" id="ENSCVAP00000013933.1"/>
    </source>
</evidence>
<dbReference type="SMART" id="SM00333">
    <property type="entry name" value="TUDOR"/>
    <property type="match status" value="7"/>
</dbReference>
<dbReference type="PROSITE" id="PS50304">
    <property type="entry name" value="TUDOR"/>
    <property type="match status" value="7"/>
</dbReference>
<dbReference type="InterPro" id="IPR035437">
    <property type="entry name" value="SNase_OB-fold_sf"/>
</dbReference>
<dbReference type="InterPro" id="IPR050621">
    <property type="entry name" value="Tudor_domain_containing"/>
</dbReference>
<dbReference type="Proteomes" id="UP000265020">
    <property type="component" value="Unassembled WGS sequence"/>
</dbReference>
<feature type="region of interest" description="Disordered" evidence="1">
    <location>
        <begin position="1374"/>
        <end position="1438"/>
    </location>
</feature>
<feature type="domain" description="Tudor" evidence="2">
    <location>
        <begin position="296"/>
        <end position="354"/>
    </location>
</feature>
<reference evidence="3" key="2">
    <citation type="submission" date="2025-09" db="UniProtKB">
        <authorList>
            <consortium name="Ensembl"/>
        </authorList>
    </citation>
    <scope>IDENTIFICATION</scope>
</reference>
<feature type="compositionally biased region" description="Polar residues" evidence="1">
    <location>
        <begin position="1412"/>
        <end position="1438"/>
    </location>
</feature>
<protein>
    <submittedName>
        <fullName evidence="3">Tudor domain containing 15</fullName>
    </submittedName>
</protein>
<name>A0A3Q2D5W8_CYPVA</name>
<dbReference type="PANTHER" id="PTHR22948">
    <property type="entry name" value="TUDOR DOMAIN CONTAINING PROTEIN"/>
    <property type="match status" value="1"/>
</dbReference>
<proteinExistence type="predicted"/>
<feature type="domain" description="Tudor" evidence="2">
    <location>
        <begin position="745"/>
        <end position="803"/>
    </location>
</feature>
<feature type="domain" description="Tudor" evidence="2">
    <location>
        <begin position="1502"/>
        <end position="1559"/>
    </location>
</feature>
<evidence type="ECO:0000256" key="1">
    <source>
        <dbReference type="SAM" id="MobiDB-lite"/>
    </source>
</evidence>
<feature type="region of interest" description="Disordered" evidence="1">
    <location>
        <begin position="1095"/>
        <end position="1204"/>
    </location>
</feature>
<dbReference type="Pfam" id="PF00567">
    <property type="entry name" value="TUDOR"/>
    <property type="match status" value="8"/>
</dbReference>
<feature type="domain" description="Tudor" evidence="2">
    <location>
        <begin position="1258"/>
        <end position="1317"/>
    </location>
</feature>
<dbReference type="SUPFAM" id="SSF63748">
    <property type="entry name" value="Tudor/PWWP/MBT"/>
    <property type="match status" value="8"/>
</dbReference>
<dbReference type="Gene3D" id="2.30.30.140">
    <property type="match status" value="8"/>
</dbReference>
<feature type="domain" description="Tudor" evidence="2">
    <location>
        <begin position="59"/>
        <end position="117"/>
    </location>
</feature>
<dbReference type="OMA" id="CFYYRAV"/>